<dbReference type="InterPro" id="IPR014729">
    <property type="entry name" value="Rossmann-like_a/b/a_fold"/>
</dbReference>
<comment type="similarity">
    <text evidence="1">Belongs to the universal stress protein A family.</text>
</comment>
<dbReference type="PANTHER" id="PTHR46268">
    <property type="entry name" value="STRESS RESPONSE PROTEIN NHAX"/>
    <property type="match status" value="1"/>
</dbReference>
<name>H1KWB5_9EURY</name>
<dbReference type="PRINTS" id="PR01438">
    <property type="entry name" value="UNVRSLSTRESS"/>
</dbReference>
<dbReference type="Gene3D" id="3.40.50.620">
    <property type="entry name" value="HUPs"/>
    <property type="match status" value="1"/>
</dbReference>
<evidence type="ECO:0000259" key="2">
    <source>
        <dbReference type="Pfam" id="PF00582"/>
    </source>
</evidence>
<feature type="domain" description="UspA" evidence="2">
    <location>
        <begin position="3"/>
        <end position="142"/>
    </location>
</feature>
<organism evidence="3 4">
    <name type="scientific">Methanotorris formicicus Mc-S-70</name>
    <dbReference type="NCBI Taxonomy" id="647171"/>
    <lineage>
        <taxon>Archaea</taxon>
        <taxon>Methanobacteriati</taxon>
        <taxon>Methanobacteriota</taxon>
        <taxon>Methanomada group</taxon>
        <taxon>Methanococci</taxon>
        <taxon>Methanococcales</taxon>
        <taxon>Methanocaldococcaceae</taxon>
        <taxon>Methanotorris</taxon>
    </lineage>
</organism>
<dbReference type="AlphaFoldDB" id="H1KWB5"/>
<dbReference type="STRING" id="647171.MetfoDRAFT_0088"/>
<proteinExistence type="inferred from homology"/>
<sequence>MLYKKIVVPTDGSEVSMEAARHAIEIGKLMKAEIYAIYVVDIAPFIGLPTEGLWETMKEILNEEGEKALKKVKKMSEECGVNVKCEILEGVPANEIVEFAEKKRADIIVMGTSGKTGLDRFLLGSVAEKVIRNAHCPVLIVKKQEKEE</sequence>
<protein>
    <submittedName>
        <fullName evidence="3">UspA domain-containing protein</fullName>
    </submittedName>
</protein>
<dbReference type="CDD" id="cd00293">
    <property type="entry name" value="USP-like"/>
    <property type="match status" value="1"/>
</dbReference>
<dbReference type="SUPFAM" id="SSF52402">
    <property type="entry name" value="Adenine nucleotide alpha hydrolases-like"/>
    <property type="match status" value="1"/>
</dbReference>
<dbReference type="EMBL" id="AGJL01000001">
    <property type="protein sequence ID" value="EHP89698.1"/>
    <property type="molecule type" value="Genomic_DNA"/>
</dbReference>
<gene>
    <name evidence="3" type="ORF">MetfoDRAFT_0088</name>
</gene>
<dbReference type="Proteomes" id="UP000003706">
    <property type="component" value="Unassembled WGS sequence"/>
</dbReference>
<dbReference type="PATRIC" id="fig|647171.4.peg.85"/>
<evidence type="ECO:0000313" key="4">
    <source>
        <dbReference type="Proteomes" id="UP000003706"/>
    </source>
</evidence>
<dbReference type="OrthoDB" id="105697at2157"/>
<dbReference type="Pfam" id="PF00582">
    <property type="entry name" value="Usp"/>
    <property type="match status" value="1"/>
</dbReference>
<dbReference type="RefSeq" id="WP_007043534.1">
    <property type="nucleotide sequence ID" value="NZ_AGJL01000001.1"/>
</dbReference>
<comment type="caution">
    <text evidence="3">The sequence shown here is derived from an EMBL/GenBank/DDBJ whole genome shotgun (WGS) entry which is preliminary data.</text>
</comment>
<dbReference type="PANTHER" id="PTHR46268:SF6">
    <property type="entry name" value="UNIVERSAL STRESS PROTEIN UP12"/>
    <property type="match status" value="1"/>
</dbReference>
<accession>H1KWB5</accession>
<keyword evidence="4" id="KW-1185">Reference proteome</keyword>
<reference evidence="3 4" key="1">
    <citation type="submission" date="2011-09" db="EMBL/GenBank/DDBJ databases">
        <title>The draft genome of Methanotorris formicicus Mc-S-70.</title>
        <authorList>
            <consortium name="US DOE Joint Genome Institute (JGI-PGF)"/>
            <person name="Lucas S."/>
            <person name="Han J."/>
            <person name="Lapidus A."/>
            <person name="Cheng J.-F."/>
            <person name="Goodwin L."/>
            <person name="Pitluck S."/>
            <person name="Peters L."/>
            <person name="Land M.L."/>
            <person name="Hauser L."/>
            <person name="Sieprawska-Lupa M."/>
            <person name="Takai K."/>
            <person name="Miyazaki J."/>
            <person name="Whitman W."/>
            <person name="Woyke T.J."/>
        </authorList>
    </citation>
    <scope>NUCLEOTIDE SEQUENCE [LARGE SCALE GENOMIC DNA]</scope>
    <source>
        <strain evidence="3 4">Mc-S-70</strain>
    </source>
</reference>
<dbReference type="InterPro" id="IPR006016">
    <property type="entry name" value="UspA"/>
</dbReference>
<evidence type="ECO:0000256" key="1">
    <source>
        <dbReference type="ARBA" id="ARBA00008791"/>
    </source>
</evidence>
<evidence type="ECO:0000313" key="3">
    <source>
        <dbReference type="EMBL" id="EHP89698.1"/>
    </source>
</evidence>
<dbReference type="InterPro" id="IPR006015">
    <property type="entry name" value="Universal_stress_UspA"/>
</dbReference>
<dbReference type="PIRSF" id="PIRSF006276">
    <property type="entry name" value="UspA"/>
    <property type="match status" value="1"/>
</dbReference>